<dbReference type="Proteomes" id="UP001066276">
    <property type="component" value="Chromosome 1_1"/>
</dbReference>
<proteinExistence type="predicted"/>
<protein>
    <submittedName>
        <fullName evidence="1">Uncharacterized protein</fullName>
    </submittedName>
</protein>
<sequence>MATASDAPYWAWQISCFRWLMGPVIEPRIPATPSKAPTASGRLQWSRKQHNRARLTWCCRRQVDDRNGAVAHEWNENRQSQGETVKDRCRLNKEDPARHEPAGAPSESGSRRYAAKGGGVLRILPPVDLSRHRGGAAGSADRCALYGNHLGVRRQLLRDLSVAEQDLRQAEVQAAGRIASPSQLQKYRLGRGVAESALSHHDLRTRMALQHAQGDRSGR</sequence>
<dbReference type="EMBL" id="JANPWB010000001">
    <property type="protein sequence ID" value="KAJ1217522.1"/>
    <property type="molecule type" value="Genomic_DNA"/>
</dbReference>
<reference evidence="1" key="1">
    <citation type="journal article" date="2022" name="bioRxiv">
        <title>Sequencing and chromosome-scale assembly of the giantPleurodeles waltlgenome.</title>
        <authorList>
            <person name="Brown T."/>
            <person name="Elewa A."/>
            <person name="Iarovenko S."/>
            <person name="Subramanian E."/>
            <person name="Araus A.J."/>
            <person name="Petzold A."/>
            <person name="Susuki M."/>
            <person name="Suzuki K.-i.T."/>
            <person name="Hayashi T."/>
            <person name="Toyoda A."/>
            <person name="Oliveira C."/>
            <person name="Osipova E."/>
            <person name="Leigh N.D."/>
            <person name="Simon A."/>
            <person name="Yun M.H."/>
        </authorList>
    </citation>
    <scope>NUCLEOTIDE SEQUENCE</scope>
    <source>
        <strain evidence="1">20211129_DDA</strain>
        <tissue evidence="1">Liver</tissue>
    </source>
</reference>
<organism evidence="1 2">
    <name type="scientific">Pleurodeles waltl</name>
    <name type="common">Iberian ribbed newt</name>
    <dbReference type="NCBI Taxonomy" id="8319"/>
    <lineage>
        <taxon>Eukaryota</taxon>
        <taxon>Metazoa</taxon>
        <taxon>Chordata</taxon>
        <taxon>Craniata</taxon>
        <taxon>Vertebrata</taxon>
        <taxon>Euteleostomi</taxon>
        <taxon>Amphibia</taxon>
        <taxon>Batrachia</taxon>
        <taxon>Caudata</taxon>
        <taxon>Salamandroidea</taxon>
        <taxon>Salamandridae</taxon>
        <taxon>Pleurodelinae</taxon>
        <taxon>Pleurodeles</taxon>
    </lineage>
</organism>
<keyword evidence="2" id="KW-1185">Reference proteome</keyword>
<dbReference type="AlphaFoldDB" id="A0AAV7WTU4"/>
<evidence type="ECO:0000313" key="2">
    <source>
        <dbReference type="Proteomes" id="UP001066276"/>
    </source>
</evidence>
<accession>A0AAV7WTU4</accession>
<name>A0AAV7WTU4_PLEWA</name>
<gene>
    <name evidence="1" type="ORF">NDU88_005116</name>
</gene>
<comment type="caution">
    <text evidence="1">The sequence shown here is derived from an EMBL/GenBank/DDBJ whole genome shotgun (WGS) entry which is preliminary data.</text>
</comment>
<evidence type="ECO:0000313" key="1">
    <source>
        <dbReference type="EMBL" id="KAJ1217522.1"/>
    </source>
</evidence>